<dbReference type="GO" id="GO:0046983">
    <property type="term" value="F:protein dimerization activity"/>
    <property type="evidence" value="ECO:0007669"/>
    <property type="project" value="InterPro"/>
</dbReference>
<protein>
    <recommendedName>
        <fullName evidence="6">MADS-box domain-containing protein</fullName>
    </recommendedName>
</protein>
<evidence type="ECO:0000313" key="8">
    <source>
        <dbReference type="Proteomes" id="UP000306102"/>
    </source>
</evidence>
<dbReference type="PROSITE" id="PS50066">
    <property type="entry name" value="MADS_BOX_2"/>
    <property type="match status" value="1"/>
</dbReference>
<comment type="subcellular location">
    <subcellularLocation>
        <location evidence="1">Nucleus</location>
    </subcellularLocation>
</comment>
<dbReference type="PANTHER" id="PTHR48019">
    <property type="entry name" value="SERUM RESPONSE FACTOR HOMOLOG"/>
    <property type="match status" value="1"/>
</dbReference>
<dbReference type="FunFam" id="3.40.1810.10:FF:000010">
    <property type="entry name" value="Agamous-like MADS-box protein AGL30"/>
    <property type="match status" value="1"/>
</dbReference>
<dbReference type="GO" id="GO:0010152">
    <property type="term" value="P:pollen maturation"/>
    <property type="evidence" value="ECO:0007669"/>
    <property type="project" value="UniProtKB-ARBA"/>
</dbReference>
<evidence type="ECO:0000256" key="5">
    <source>
        <dbReference type="ARBA" id="ARBA00023242"/>
    </source>
</evidence>
<dbReference type="GO" id="GO:0005634">
    <property type="term" value="C:nucleus"/>
    <property type="evidence" value="ECO:0007669"/>
    <property type="project" value="UniProtKB-SubCell"/>
</dbReference>
<dbReference type="GO" id="GO:0003677">
    <property type="term" value="F:DNA binding"/>
    <property type="evidence" value="ECO:0007669"/>
    <property type="project" value="UniProtKB-KW"/>
</dbReference>
<dbReference type="InterPro" id="IPR036879">
    <property type="entry name" value="TF_MADSbox_sf"/>
</dbReference>
<evidence type="ECO:0000256" key="4">
    <source>
        <dbReference type="ARBA" id="ARBA00023163"/>
    </source>
</evidence>
<dbReference type="InterPro" id="IPR002100">
    <property type="entry name" value="TF_MADSbox"/>
</dbReference>
<evidence type="ECO:0000256" key="3">
    <source>
        <dbReference type="ARBA" id="ARBA00023125"/>
    </source>
</evidence>
<dbReference type="Pfam" id="PF00319">
    <property type="entry name" value="SRF-TF"/>
    <property type="match status" value="1"/>
</dbReference>
<keyword evidence="3" id="KW-0238">DNA-binding</keyword>
<dbReference type="Proteomes" id="UP000306102">
    <property type="component" value="Unassembled WGS sequence"/>
</dbReference>
<comment type="caution">
    <text evidence="7">The sequence shown here is derived from an EMBL/GenBank/DDBJ whole genome shotgun (WGS) entry which is preliminary data.</text>
</comment>
<evidence type="ECO:0000259" key="6">
    <source>
        <dbReference type="PROSITE" id="PS50066"/>
    </source>
</evidence>
<keyword evidence="2" id="KW-0805">Transcription regulation</keyword>
<evidence type="ECO:0000256" key="2">
    <source>
        <dbReference type="ARBA" id="ARBA00023015"/>
    </source>
</evidence>
<keyword evidence="4" id="KW-0804">Transcription</keyword>
<dbReference type="Gene3D" id="3.40.1810.10">
    <property type="entry name" value="Transcription factor, MADS-box"/>
    <property type="match status" value="1"/>
</dbReference>
<evidence type="ECO:0000313" key="7">
    <source>
        <dbReference type="EMBL" id="THF97817.1"/>
    </source>
</evidence>
<keyword evidence="5" id="KW-0539">Nucleus</keyword>
<accession>A0A4S4D697</accession>
<keyword evidence="8" id="KW-1185">Reference proteome</keyword>
<name>A0A4S4D697_CAMSN</name>
<proteinExistence type="predicted"/>
<feature type="domain" description="MADS-box" evidence="6">
    <location>
        <begin position="1"/>
        <end position="61"/>
    </location>
</feature>
<gene>
    <name evidence="7" type="ORF">TEA_007361</name>
</gene>
<dbReference type="AlphaFoldDB" id="A0A4S4D697"/>
<dbReference type="GO" id="GO:0080092">
    <property type="term" value="P:regulation of pollen tube growth"/>
    <property type="evidence" value="ECO:0007669"/>
    <property type="project" value="UniProtKB-ARBA"/>
</dbReference>
<dbReference type="SMART" id="SM00432">
    <property type="entry name" value="MADS"/>
    <property type="match status" value="1"/>
</dbReference>
<sequence length="358" mass="40816">MGRVKLKIKRLESTSNRQVTYSKRRNGILKKAKELSILCDIDLILLMFSPTGKPTLFRGERSNIEEVIAKFAQLTPQERTKSCWSNPDKIDNIEHLRQMEDSLRESLNRIQIQKENFAKHPLMSLECTSQFQNGMHLPLMMGGMQEAPLSWLPDNENQHMLLTGDPNFLPQRDVECSTDHSLPTYSGYFGPGKAEIENTRHVDNPRQEGGALHGLDSTACLRLQLNEQYSYHPYSGLDLQEAKKLRPETEMNLHGNPLDYQINSNFQLSRPIYDNMHHAWVPPPEPCSISMFNGNSYSQVSIPCIVVHTADEYMSRARKATTLTFTHIAVHHVAENGSCKTQIATSKQFCFDWIVTDA</sequence>
<dbReference type="SUPFAM" id="SSF55455">
    <property type="entry name" value="SRF-like"/>
    <property type="match status" value="1"/>
</dbReference>
<evidence type="ECO:0000256" key="1">
    <source>
        <dbReference type="ARBA" id="ARBA00004123"/>
    </source>
</evidence>
<organism evidence="7 8">
    <name type="scientific">Camellia sinensis var. sinensis</name>
    <name type="common">China tea</name>
    <dbReference type="NCBI Taxonomy" id="542762"/>
    <lineage>
        <taxon>Eukaryota</taxon>
        <taxon>Viridiplantae</taxon>
        <taxon>Streptophyta</taxon>
        <taxon>Embryophyta</taxon>
        <taxon>Tracheophyta</taxon>
        <taxon>Spermatophyta</taxon>
        <taxon>Magnoliopsida</taxon>
        <taxon>eudicotyledons</taxon>
        <taxon>Gunneridae</taxon>
        <taxon>Pentapetalae</taxon>
        <taxon>asterids</taxon>
        <taxon>Ericales</taxon>
        <taxon>Theaceae</taxon>
        <taxon>Camellia</taxon>
    </lineage>
</organism>
<dbReference type="PRINTS" id="PR00404">
    <property type="entry name" value="MADSDOMAIN"/>
</dbReference>
<dbReference type="InterPro" id="IPR050142">
    <property type="entry name" value="MADS-box/MEF2_TF"/>
</dbReference>
<reference evidence="7 8" key="1">
    <citation type="journal article" date="2018" name="Proc. Natl. Acad. Sci. U.S.A.">
        <title>Draft genome sequence of Camellia sinensis var. sinensis provides insights into the evolution of the tea genome and tea quality.</title>
        <authorList>
            <person name="Wei C."/>
            <person name="Yang H."/>
            <person name="Wang S."/>
            <person name="Zhao J."/>
            <person name="Liu C."/>
            <person name="Gao L."/>
            <person name="Xia E."/>
            <person name="Lu Y."/>
            <person name="Tai Y."/>
            <person name="She G."/>
            <person name="Sun J."/>
            <person name="Cao H."/>
            <person name="Tong W."/>
            <person name="Gao Q."/>
            <person name="Li Y."/>
            <person name="Deng W."/>
            <person name="Jiang X."/>
            <person name="Wang W."/>
            <person name="Chen Q."/>
            <person name="Zhang S."/>
            <person name="Li H."/>
            <person name="Wu J."/>
            <person name="Wang P."/>
            <person name="Li P."/>
            <person name="Shi C."/>
            <person name="Zheng F."/>
            <person name="Jian J."/>
            <person name="Huang B."/>
            <person name="Shan D."/>
            <person name="Shi M."/>
            <person name="Fang C."/>
            <person name="Yue Y."/>
            <person name="Li F."/>
            <person name="Li D."/>
            <person name="Wei S."/>
            <person name="Han B."/>
            <person name="Jiang C."/>
            <person name="Yin Y."/>
            <person name="Xia T."/>
            <person name="Zhang Z."/>
            <person name="Bennetzen J.L."/>
            <person name="Zhao S."/>
            <person name="Wan X."/>
        </authorList>
    </citation>
    <scope>NUCLEOTIDE SEQUENCE [LARGE SCALE GENOMIC DNA]</scope>
    <source>
        <strain evidence="8">cv. Shuchazao</strain>
        <tissue evidence="7">Leaf</tissue>
    </source>
</reference>
<dbReference type="EMBL" id="SDRB02012419">
    <property type="protein sequence ID" value="THF97817.1"/>
    <property type="molecule type" value="Genomic_DNA"/>
</dbReference>